<gene>
    <name evidence="2" type="ORF">DMH04_12380</name>
</gene>
<dbReference type="EMBL" id="QHKI01000007">
    <property type="protein sequence ID" value="RSM87023.1"/>
    <property type="molecule type" value="Genomic_DNA"/>
</dbReference>
<dbReference type="PANTHER" id="PTHR46844:SF1">
    <property type="entry name" value="SLR5058 PROTEIN"/>
    <property type="match status" value="1"/>
</dbReference>
<reference evidence="2 3" key="1">
    <citation type="submission" date="2018-05" db="EMBL/GenBank/DDBJ databases">
        <title>Evolution of GPA BGCs.</title>
        <authorList>
            <person name="Waglechner N."/>
            <person name="Wright G.D."/>
        </authorList>
    </citation>
    <scope>NUCLEOTIDE SEQUENCE [LARGE SCALE GENOMIC DNA]</scope>
    <source>
        <strain evidence="2 3">A82846</strain>
    </source>
</reference>
<comment type="caution">
    <text evidence="2">The sequence shown here is derived from an EMBL/GenBank/DDBJ whole genome shotgun (WGS) entry which is preliminary data.</text>
</comment>
<organism evidence="2 3">
    <name type="scientific">Kibdelosporangium aridum</name>
    <dbReference type="NCBI Taxonomy" id="2030"/>
    <lineage>
        <taxon>Bacteria</taxon>
        <taxon>Bacillati</taxon>
        <taxon>Actinomycetota</taxon>
        <taxon>Actinomycetes</taxon>
        <taxon>Pseudonocardiales</taxon>
        <taxon>Pseudonocardiaceae</taxon>
        <taxon>Kibdelosporangium</taxon>
    </lineage>
</organism>
<proteinExistence type="predicted"/>
<dbReference type="OrthoDB" id="135105at2"/>
<protein>
    <submittedName>
        <fullName evidence="2">NACHT domain-containing protein</fullName>
    </submittedName>
</protein>
<dbReference type="PANTHER" id="PTHR46844">
    <property type="entry name" value="SLR5058 PROTEIN"/>
    <property type="match status" value="1"/>
</dbReference>
<feature type="domain" description="NACHT" evidence="1">
    <location>
        <begin position="258"/>
        <end position="410"/>
    </location>
</feature>
<evidence type="ECO:0000313" key="2">
    <source>
        <dbReference type="EMBL" id="RSM87023.1"/>
    </source>
</evidence>
<dbReference type="AlphaFoldDB" id="A0A428ZFY9"/>
<dbReference type="Proteomes" id="UP000287547">
    <property type="component" value="Unassembled WGS sequence"/>
</dbReference>
<dbReference type="InterPro" id="IPR007111">
    <property type="entry name" value="NACHT_NTPase"/>
</dbReference>
<dbReference type="RefSeq" id="WP_037263456.1">
    <property type="nucleotide sequence ID" value="NZ_QHKI01000007.1"/>
</dbReference>
<name>A0A428ZFY9_KIBAR</name>
<dbReference type="InterPro" id="IPR027417">
    <property type="entry name" value="P-loop_NTPase"/>
</dbReference>
<dbReference type="SUPFAM" id="SSF52540">
    <property type="entry name" value="P-loop containing nucleoside triphosphate hydrolases"/>
    <property type="match status" value="1"/>
</dbReference>
<evidence type="ECO:0000259" key="1">
    <source>
        <dbReference type="Pfam" id="PF05729"/>
    </source>
</evidence>
<dbReference type="Gene3D" id="3.40.50.300">
    <property type="entry name" value="P-loop containing nucleotide triphosphate hydrolases"/>
    <property type="match status" value="1"/>
</dbReference>
<evidence type="ECO:0000313" key="3">
    <source>
        <dbReference type="Proteomes" id="UP000287547"/>
    </source>
</evidence>
<dbReference type="Pfam" id="PF05729">
    <property type="entry name" value="NACHT"/>
    <property type="match status" value="1"/>
</dbReference>
<accession>A0A428ZFY9</accession>
<sequence length="966" mass="108996">MTLEAAALAALEKSLTAAATQVGKRLWTRHLSAAGRRERVSADVIKQLMAYDFSGRFRLTMILPALPAGISLAAVRKKLEGPVFQGLTHELVAARLMSMPQSVVSNVCENMQLATHLEFPDSDPELTMAFGKVLFDEIDRVVQELVAKLDTLHLKGLAELRQTAALTLLNAGSDNIKRHNSYLKQSTSLQQAAELAGWVTTYRAQLRFAHGHIVPPDFERKQKIPIDSLFVSPKVSPRNNERTTSVTDVWSLFHEIDRTVLLGDPGGGKSTASNAMAWHAADDKDGPIPFMVILRTVVDLKQSILGHIESGLSAYYQCTPPPGAVEGLLLSGRAIVFFDGLDELIDTSKRRAVTERVELFCTKYPLTRVIVTSRRVGYEEAAMDRSVFEVFELAEFSDENVETYVQNWFVHVDGAAEGRARQLAESFVQESQAVPDLRRNPLMLALMCIIYRGQHWIPRNRPEMYEHCAKLLFEKWDSSREIYVKLKASAHVDGAIKQLAYWMFTTPEAAQGVVESELVREAVAYLEPAFSSLPEAEQAARQFIEFCRGRGWVLTDVGTTASGESLFAFTHRTFMEYFAAFELVRRHNGPENIARTVLPHIAAAEWEIVAQLAVQISDRHFRDGAARLLSTVLTNKRYRSAASRRNIHAFAMRCLGFAHVPVPLARQIAAAFIETMLQPQDTEIIPQQYLLIPELHEPVEQEIFTILSAAITAGDSRRRDTAIEVALHLPTIMTRLHERDTDAAFDAFDRWTELRRRIFEAHRETILANGNATVWFAAWRHGFISLSDLVTEGPFAQTYPLNIFFAEPKYRYIQGGWIEFGPFLPERLLQLGGGTVEEFPMTIAEIDWLNSFIDGLGDPPWISVPRIRVHPFEKRGTLRTEELTTDRGWLLLRLMLITVEAMTYPATASDSRDYYQVLEELGDCRLNCRKLPEWLADAFDQLQPERLELVKAWLTKQVNFVADAED</sequence>